<evidence type="ECO:0000313" key="1">
    <source>
        <dbReference type="EMBL" id="GBP24248.1"/>
    </source>
</evidence>
<dbReference type="OrthoDB" id="5986643at2759"/>
<organism evidence="1 2">
    <name type="scientific">Eumeta variegata</name>
    <name type="common">Bagworm moth</name>
    <name type="synonym">Eumeta japonica</name>
    <dbReference type="NCBI Taxonomy" id="151549"/>
    <lineage>
        <taxon>Eukaryota</taxon>
        <taxon>Metazoa</taxon>
        <taxon>Ecdysozoa</taxon>
        <taxon>Arthropoda</taxon>
        <taxon>Hexapoda</taxon>
        <taxon>Insecta</taxon>
        <taxon>Pterygota</taxon>
        <taxon>Neoptera</taxon>
        <taxon>Endopterygota</taxon>
        <taxon>Lepidoptera</taxon>
        <taxon>Glossata</taxon>
        <taxon>Ditrysia</taxon>
        <taxon>Tineoidea</taxon>
        <taxon>Psychidae</taxon>
        <taxon>Oiketicinae</taxon>
        <taxon>Eumeta</taxon>
    </lineage>
</organism>
<dbReference type="Pfam" id="PF05380">
    <property type="entry name" value="Peptidase_A17"/>
    <property type="match status" value="1"/>
</dbReference>
<dbReference type="Proteomes" id="UP000299102">
    <property type="component" value="Unassembled WGS sequence"/>
</dbReference>
<comment type="caution">
    <text evidence="1">The sequence shown here is derived from an EMBL/GenBank/DDBJ whole genome shotgun (WGS) entry which is preliminary data.</text>
</comment>
<proteinExistence type="predicted"/>
<keyword evidence="2" id="KW-1185">Reference proteome</keyword>
<gene>
    <name evidence="1" type="ORF">EVAR_80101_1</name>
</gene>
<dbReference type="InterPro" id="IPR008042">
    <property type="entry name" value="Retrotrans_Pao"/>
</dbReference>
<evidence type="ECO:0000313" key="2">
    <source>
        <dbReference type="Proteomes" id="UP000299102"/>
    </source>
</evidence>
<accession>A0A4C1UCZ9</accession>
<name>A0A4C1UCZ9_EUMVA</name>
<dbReference type="EMBL" id="BGZK01000159">
    <property type="protein sequence ID" value="GBP24248.1"/>
    <property type="molecule type" value="Genomic_DNA"/>
</dbReference>
<protein>
    <submittedName>
        <fullName evidence="1">Uncharacterized protein</fullName>
    </submittedName>
</protein>
<sequence>MCRKWNVDAFYPRVVDSSGRMTLSLIMAKSRVAPIKSKLKIQKLKRCGAALVIEILDNVLYLIRDNVQYDTLESIMAPVRGEGLFNGVPASPSQDIAVPVQTTLS</sequence>
<reference evidence="1 2" key="1">
    <citation type="journal article" date="2019" name="Commun. Biol.">
        <title>The bagworm genome reveals a unique fibroin gene that provides high tensile strength.</title>
        <authorList>
            <person name="Kono N."/>
            <person name="Nakamura H."/>
            <person name="Ohtoshi R."/>
            <person name="Tomita M."/>
            <person name="Numata K."/>
            <person name="Arakawa K."/>
        </authorList>
    </citation>
    <scope>NUCLEOTIDE SEQUENCE [LARGE SCALE GENOMIC DNA]</scope>
</reference>
<dbReference type="AlphaFoldDB" id="A0A4C1UCZ9"/>